<dbReference type="Pfam" id="PF01555">
    <property type="entry name" value="N6_N4_Mtase"/>
    <property type="match status" value="1"/>
</dbReference>
<evidence type="ECO:0000256" key="2">
    <source>
        <dbReference type="ARBA" id="ARBA00022679"/>
    </source>
</evidence>
<keyword evidence="1" id="KW-0489">Methyltransferase</keyword>
<gene>
    <name evidence="4" type="ORF">EZS27_029242</name>
</gene>
<evidence type="ECO:0000256" key="1">
    <source>
        <dbReference type="ARBA" id="ARBA00022603"/>
    </source>
</evidence>
<dbReference type="AlphaFoldDB" id="A0A5J4QJI4"/>
<dbReference type="Gene3D" id="3.40.50.150">
    <property type="entry name" value="Vaccinia Virus protein VP39"/>
    <property type="match status" value="1"/>
</dbReference>
<organism evidence="4">
    <name type="scientific">termite gut metagenome</name>
    <dbReference type="NCBI Taxonomy" id="433724"/>
    <lineage>
        <taxon>unclassified sequences</taxon>
        <taxon>metagenomes</taxon>
        <taxon>organismal metagenomes</taxon>
    </lineage>
</organism>
<keyword evidence="2" id="KW-0808">Transferase</keyword>
<dbReference type="GO" id="GO:0008170">
    <property type="term" value="F:N-methyltransferase activity"/>
    <property type="evidence" value="ECO:0007669"/>
    <property type="project" value="InterPro"/>
</dbReference>
<dbReference type="EMBL" id="SNRY01003414">
    <property type="protein sequence ID" value="KAA6321064.1"/>
    <property type="molecule type" value="Genomic_DNA"/>
</dbReference>
<reference evidence="4" key="1">
    <citation type="submission" date="2019-03" db="EMBL/GenBank/DDBJ databases">
        <title>Single cell metagenomics reveals metabolic interactions within the superorganism composed of flagellate Streblomastix strix and complex community of Bacteroidetes bacteria on its surface.</title>
        <authorList>
            <person name="Treitli S.C."/>
            <person name="Kolisko M."/>
            <person name="Husnik F."/>
            <person name="Keeling P."/>
            <person name="Hampl V."/>
        </authorList>
    </citation>
    <scope>NUCLEOTIDE SEQUENCE</scope>
    <source>
        <strain evidence="4">STM</strain>
    </source>
</reference>
<evidence type="ECO:0000313" key="4">
    <source>
        <dbReference type="EMBL" id="KAA6321064.1"/>
    </source>
</evidence>
<dbReference type="GO" id="GO:0003677">
    <property type="term" value="F:DNA binding"/>
    <property type="evidence" value="ECO:0007669"/>
    <property type="project" value="InterPro"/>
</dbReference>
<accession>A0A5J4QJI4</accession>
<feature type="domain" description="DNA methylase N-4/N-6" evidence="3">
    <location>
        <begin position="135"/>
        <end position="171"/>
    </location>
</feature>
<dbReference type="InterPro" id="IPR002941">
    <property type="entry name" value="DNA_methylase_N4/N6"/>
</dbReference>
<name>A0A5J4QJI4_9ZZZZ</name>
<dbReference type="InterPro" id="IPR029063">
    <property type="entry name" value="SAM-dependent_MTases_sf"/>
</dbReference>
<dbReference type="GO" id="GO:0032259">
    <property type="term" value="P:methylation"/>
    <property type="evidence" value="ECO:0007669"/>
    <property type="project" value="UniProtKB-KW"/>
</dbReference>
<evidence type="ECO:0000259" key="3">
    <source>
        <dbReference type="Pfam" id="PF01555"/>
    </source>
</evidence>
<protein>
    <recommendedName>
        <fullName evidence="3">DNA methylase N-4/N-6 domain-containing protein</fullName>
    </recommendedName>
</protein>
<dbReference type="SUPFAM" id="SSF53335">
    <property type="entry name" value="S-adenosyl-L-methionine-dependent methyltransferases"/>
    <property type="match status" value="3"/>
</dbReference>
<sequence>MSLGSSGIDKGMDNNILTIKEAALWASDYLKKNVTASNISYLIQYGKVRKLGIDGSTQLLKEDLIDYYKSYNGLREIEWKNKLGNDLNWALSFDNLKESDTTKHVHRLHPYKGKFIPQLVAYFLDDHIDNFKRQAYFKEGDIILDPFSGSGTTLVQANELRMHAIGIDISAFNALINNCKIMRYDLDNVEAEIKRISTALESFIIESNTIRFEEALLQALIEFNNQYFPVPDYKYKVQQKLIDGEVYGKEKADMFLPIYEKLISQYNIELLQPIADCFLEKWYTKHIRSEIDFVFNEIKNTHNPSTKKILSIILSRTMRSCRATTHADLATLREPVTTTYYCAKHGKVCKPVFSMLKWWNTYSKDTLSRLMQFDMLRTNTIQICLTGDSRTINIYNEIETRNKEFGKVIKTQKIRGIFSSPPYVGLIDYHEQHAYAYDLFGFQRNDDLEIGPLFRGQGIAAKQSYVQSIADALNNCKPYLVDDFDVFLVANDKYNLYPFIAEKAGMQIINQYKRPVLNRTEKDKGAYSEIIFHLKRS</sequence>
<comment type="caution">
    <text evidence="4">The sequence shown here is derived from an EMBL/GenBank/DDBJ whole genome shotgun (WGS) entry which is preliminary data.</text>
</comment>
<proteinExistence type="predicted"/>